<sequence length="113" mass="12553">RTQRRHISSKIMASHDEQSIKSQSDAASKQLCPLNCNDLNISPEAKVILDLIDALANDSFGPESFDYKALSNFFAKPTINIPNEWAPMMSEITNLVSASLDRFPELGGIHFKC</sequence>
<gene>
    <name evidence="2" type="ORF">PENTCL1PPCAC_29827</name>
</gene>
<proteinExistence type="predicted"/>
<feature type="non-terminal residue" evidence="2">
    <location>
        <position position="1"/>
    </location>
</feature>
<evidence type="ECO:0000313" key="2">
    <source>
        <dbReference type="EMBL" id="GMT07653.1"/>
    </source>
</evidence>
<reference evidence="2" key="1">
    <citation type="submission" date="2023-10" db="EMBL/GenBank/DDBJ databases">
        <title>Genome assembly of Pristionchus species.</title>
        <authorList>
            <person name="Yoshida K."/>
            <person name="Sommer R.J."/>
        </authorList>
    </citation>
    <scope>NUCLEOTIDE SEQUENCE</scope>
    <source>
        <strain evidence="2">RS0144</strain>
    </source>
</reference>
<evidence type="ECO:0000256" key="1">
    <source>
        <dbReference type="SAM" id="MobiDB-lite"/>
    </source>
</evidence>
<comment type="caution">
    <text evidence="2">The sequence shown here is derived from an EMBL/GenBank/DDBJ whole genome shotgun (WGS) entry which is preliminary data.</text>
</comment>
<organism evidence="2 3">
    <name type="scientific">Pristionchus entomophagus</name>
    <dbReference type="NCBI Taxonomy" id="358040"/>
    <lineage>
        <taxon>Eukaryota</taxon>
        <taxon>Metazoa</taxon>
        <taxon>Ecdysozoa</taxon>
        <taxon>Nematoda</taxon>
        <taxon>Chromadorea</taxon>
        <taxon>Rhabditida</taxon>
        <taxon>Rhabditina</taxon>
        <taxon>Diplogasteromorpha</taxon>
        <taxon>Diplogasteroidea</taxon>
        <taxon>Neodiplogasteridae</taxon>
        <taxon>Pristionchus</taxon>
    </lineage>
</organism>
<dbReference type="EMBL" id="BTSX01000006">
    <property type="protein sequence ID" value="GMT07653.1"/>
    <property type="molecule type" value="Genomic_DNA"/>
</dbReference>
<keyword evidence="3" id="KW-1185">Reference proteome</keyword>
<protein>
    <submittedName>
        <fullName evidence="2">Uncharacterized protein</fullName>
    </submittedName>
</protein>
<dbReference type="Proteomes" id="UP001432027">
    <property type="component" value="Unassembled WGS sequence"/>
</dbReference>
<accession>A0AAV5ULW7</accession>
<evidence type="ECO:0000313" key="3">
    <source>
        <dbReference type="Proteomes" id="UP001432027"/>
    </source>
</evidence>
<name>A0AAV5ULW7_9BILA</name>
<feature type="region of interest" description="Disordered" evidence="1">
    <location>
        <begin position="1"/>
        <end position="24"/>
    </location>
</feature>
<dbReference type="AlphaFoldDB" id="A0AAV5ULW7"/>